<dbReference type="Gene3D" id="1.50.10.10">
    <property type="match status" value="1"/>
</dbReference>
<comment type="caution">
    <text evidence="5">The sequence shown here is derived from an EMBL/GenBank/DDBJ whole genome shotgun (WGS) entry which is preliminary data.</text>
</comment>
<dbReference type="InterPro" id="IPR008979">
    <property type="entry name" value="Galactose-bd-like_sf"/>
</dbReference>
<dbReference type="PANTHER" id="PTHR34987">
    <property type="entry name" value="C, PUTATIVE (AFU_ORTHOLOGUE AFUA_3G02880)-RELATED"/>
    <property type="match status" value="1"/>
</dbReference>
<evidence type="ECO:0000259" key="3">
    <source>
        <dbReference type="Pfam" id="PF17389"/>
    </source>
</evidence>
<evidence type="ECO:0000313" key="6">
    <source>
        <dbReference type="Proteomes" id="UP001207408"/>
    </source>
</evidence>
<keyword evidence="1" id="KW-0732">Signal</keyword>
<dbReference type="EMBL" id="JAPDPI010000003">
    <property type="protein sequence ID" value="MCW3804514.1"/>
    <property type="molecule type" value="Genomic_DNA"/>
</dbReference>
<organism evidence="5 6">
    <name type="scientific">Plebeiibacterium marinum</name>
    <dbReference type="NCBI Taxonomy" id="2992111"/>
    <lineage>
        <taxon>Bacteria</taxon>
        <taxon>Pseudomonadati</taxon>
        <taxon>Bacteroidota</taxon>
        <taxon>Bacteroidia</taxon>
        <taxon>Marinilabiliales</taxon>
        <taxon>Marinilabiliaceae</taxon>
        <taxon>Plebeiibacterium</taxon>
    </lineage>
</organism>
<dbReference type="Proteomes" id="UP001207408">
    <property type="component" value="Unassembled WGS sequence"/>
</dbReference>
<feature type="signal peptide" evidence="1">
    <location>
        <begin position="1"/>
        <end position="28"/>
    </location>
</feature>
<evidence type="ECO:0000256" key="1">
    <source>
        <dbReference type="SAM" id="SignalP"/>
    </source>
</evidence>
<accession>A0AAE3MBF4</accession>
<dbReference type="Gene3D" id="2.60.120.260">
    <property type="entry name" value="Galactose-binding domain-like"/>
    <property type="match status" value="1"/>
</dbReference>
<dbReference type="GO" id="GO:0005975">
    <property type="term" value="P:carbohydrate metabolic process"/>
    <property type="evidence" value="ECO:0007669"/>
    <property type="project" value="InterPro"/>
</dbReference>
<dbReference type="SUPFAM" id="SSF48208">
    <property type="entry name" value="Six-hairpin glycosidases"/>
    <property type="match status" value="1"/>
</dbReference>
<evidence type="ECO:0000313" key="5">
    <source>
        <dbReference type="EMBL" id="MCW3804514.1"/>
    </source>
</evidence>
<dbReference type="Pfam" id="PF08531">
    <property type="entry name" value="Bac_rhamnosid_N"/>
    <property type="match status" value="1"/>
</dbReference>
<reference evidence="5" key="1">
    <citation type="submission" date="2022-10" db="EMBL/GenBank/DDBJ databases">
        <authorList>
            <person name="Yu W.X."/>
        </authorList>
    </citation>
    <scope>NUCLEOTIDE SEQUENCE</scope>
    <source>
        <strain evidence="5">D04</strain>
    </source>
</reference>
<dbReference type="SUPFAM" id="SSF49785">
    <property type="entry name" value="Galactose-binding domain-like"/>
    <property type="match status" value="1"/>
</dbReference>
<protein>
    <submittedName>
        <fullName evidence="5">Alpha-L-rhamnosidase N-terminal domain-containing protein</fullName>
    </submittedName>
</protein>
<proteinExistence type="predicted"/>
<name>A0AAE3MBF4_9BACT</name>
<dbReference type="PANTHER" id="PTHR34987:SF2">
    <property type="entry name" value="B, PUTATIVE (AFU_ORTHOLOGUE AFUA_7G05040)-RELATED"/>
    <property type="match status" value="1"/>
</dbReference>
<feature type="chain" id="PRO_5042243032" evidence="1">
    <location>
        <begin position="29"/>
        <end position="798"/>
    </location>
</feature>
<dbReference type="InterPro" id="IPR035398">
    <property type="entry name" value="Bac_rhamnosid_C"/>
</dbReference>
<feature type="domain" description="Alpha-L-rhamnosidase six-hairpin glycosidase" evidence="3">
    <location>
        <begin position="388"/>
        <end position="710"/>
    </location>
</feature>
<dbReference type="InterPro" id="IPR012341">
    <property type="entry name" value="6hp_glycosidase-like_sf"/>
</dbReference>
<dbReference type="RefSeq" id="WP_301197735.1">
    <property type="nucleotide sequence ID" value="NZ_JAPDPI010000003.1"/>
</dbReference>
<dbReference type="AlphaFoldDB" id="A0AAE3MBF4"/>
<dbReference type="Pfam" id="PF17390">
    <property type="entry name" value="Bac_rhamnosid_C"/>
    <property type="match status" value="1"/>
</dbReference>
<dbReference type="Gene3D" id="2.60.420.10">
    <property type="entry name" value="Maltose phosphorylase, domain 3"/>
    <property type="match status" value="1"/>
</dbReference>
<evidence type="ECO:0000259" key="2">
    <source>
        <dbReference type="Pfam" id="PF08531"/>
    </source>
</evidence>
<gene>
    <name evidence="5" type="ORF">OM074_02690</name>
</gene>
<dbReference type="InterPro" id="IPR035396">
    <property type="entry name" value="Bac_rhamnosid6H"/>
</dbReference>
<evidence type="ECO:0000259" key="4">
    <source>
        <dbReference type="Pfam" id="PF17390"/>
    </source>
</evidence>
<dbReference type="Pfam" id="PF17389">
    <property type="entry name" value="Bac_rhamnosid6H"/>
    <property type="match status" value="1"/>
</dbReference>
<keyword evidence="6" id="KW-1185">Reference proteome</keyword>
<dbReference type="InterPro" id="IPR013737">
    <property type="entry name" value="Bac_rhamnosid_N"/>
</dbReference>
<feature type="domain" description="Alpha-L-rhamnosidase C-terminal" evidence="4">
    <location>
        <begin position="720"/>
        <end position="792"/>
    </location>
</feature>
<dbReference type="InterPro" id="IPR008928">
    <property type="entry name" value="6-hairpin_glycosidase_sf"/>
</dbReference>
<sequence length="798" mass="91125">MRKHINKMMGRKVFFCLFVVMLTGVSQAQEVSDKILQKNWRARWITVPESNPNGYGIYYFRKSFELSELPESFPVHVSADNRYKLYVNEKLVSMGPARGDLLHWNFETIDLIPYLQKGNNIIAVQVWNEGEDRPLANISAQTAFVINGGNSEAIKVKSDKSWKCIFDDAYSPIPVKMNTAFFAGPGEFVDMHKTVNGWNKLSFDDSTWAAAEELSNGMPKNKIGYGRPNSWMLVPSSLPQMELSYQRLKAVRKSEGVKVPAVFPKEKAQFTIPANTQCSIILDQEELTNAYLTLNFSKGNNSAVSIDYAESLFTKYPHKGNRNEIEGKMFLGKKDSIISNGADGQEFTTLAFRTYRYIQLKVQTQDEPLIINDIYGTYTAYPFQLKAKLDTDNKELKQIFDIGWRTARLCAYETYMDCPYYELLQYIGDTRIQAMVSLYNSGDDRLVKNFINQIDYSRQPEGITMSRYPSSMPQYITPFSLWYIGSVYDYMMYGSDLDFVKGKLSGIRQILEYFEQFQQEDGRVKDLPWWNFTDWVNVKGWSLGARKAGKDGCSALIDLQLLMAYQAAADLEKELGLKELATIYTQKVDQLKESIKEQYWDETKQLYADESRKKLFSQHANAMAILTGVATKEESVHLGKQLLTDSTLAPASIYFKYYLHQALTKAGYGDQYTEWLDIWRENIKLGLTTWAEDSGVERARSDCHAWGASPNIEFFRTILGIDSDAPGFSKVKIEPHLGDIKEIGGEMPHPNGIIKVHYSKGRDKLKTVISLPENTTGRLIWHGKEYNLKEGENSLVVK</sequence>
<feature type="domain" description="Bacterial alpha-L-rhamnosidase N-terminal" evidence="2">
    <location>
        <begin position="82"/>
        <end position="215"/>
    </location>
</feature>